<dbReference type="InterPro" id="IPR002110">
    <property type="entry name" value="Ankyrin_rpt"/>
</dbReference>
<proteinExistence type="predicted"/>
<evidence type="ECO:0000256" key="2">
    <source>
        <dbReference type="SAM" id="Phobius"/>
    </source>
</evidence>
<dbReference type="InterPro" id="IPR036770">
    <property type="entry name" value="Ankyrin_rpt-contain_sf"/>
</dbReference>
<feature type="transmembrane region" description="Helical" evidence="2">
    <location>
        <begin position="689"/>
        <end position="718"/>
    </location>
</feature>
<organism evidence="4 5">
    <name type="scientific">Tagetes erecta</name>
    <name type="common">African marigold</name>
    <dbReference type="NCBI Taxonomy" id="13708"/>
    <lineage>
        <taxon>Eukaryota</taxon>
        <taxon>Viridiplantae</taxon>
        <taxon>Streptophyta</taxon>
        <taxon>Embryophyta</taxon>
        <taxon>Tracheophyta</taxon>
        <taxon>Spermatophyta</taxon>
        <taxon>Magnoliopsida</taxon>
        <taxon>eudicotyledons</taxon>
        <taxon>Gunneridae</taxon>
        <taxon>Pentapetalae</taxon>
        <taxon>asterids</taxon>
        <taxon>campanulids</taxon>
        <taxon>Asterales</taxon>
        <taxon>Asteraceae</taxon>
        <taxon>Asteroideae</taxon>
        <taxon>Heliantheae alliance</taxon>
        <taxon>Tageteae</taxon>
        <taxon>Tagetes</taxon>
    </lineage>
</organism>
<dbReference type="SMART" id="SM00248">
    <property type="entry name" value="ANK"/>
    <property type="match status" value="4"/>
</dbReference>
<feature type="transmembrane region" description="Helical" evidence="2">
    <location>
        <begin position="761"/>
        <end position="781"/>
    </location>
</feature>
<feature type="repeat" description="ANK" evidence="1">
    <location>
        <begin position="237"/>
        <end position="269"/>
    </location>
</feature>
<feature type="domain" description="PGG" evidence="3">
    <location>
        <begin position="641"/>
        <end position="754"/>
    </location>
</feature>
<name>A0AAD8K8Y5_TARER</name>
<dbReference type="PROSITE" id="PS50088">
    <property type="entry name" value="ANK_REPEAT"/>
    <property type="match status" value="1"/>
</dbReference>
<evidence type="ECO:0000313" key="5">
    <source>
        <dbReference type="Proteomes" id="UP001229421"/>
    </source>
</evidence>
<dbReference type="PROSITE" id="PS50297">
    <property type="entry name" value="ANK_REP_REGION"/>
    <property type="match status" value="1"/>
</dbReference>
<evidence type="ECO:0000256" key="1">
    <source>
        <dbReference type="PROSITE-ProRule" id="PRU00023"/>
    </source>
</evidence>
<feature type="transmembrane region" description="Helical" evidence="2">
    <location>
        <begin position="376"/>
        <end position="393"/>
    </location>
</feature>
<dbReference type="SUPFAM" id="SSF48403">
    <property type="entry name" value="Ankyrin repeat"/>
    <property type="match status" value="1"/>
</dbReference>
<dbReference type="GO" id="GO:0016020">
    <property type="term" value="C:membrane"/>
    <property type="evidence" value="ECO:0007669"/>
    <property type="project" value="TreeGrafter"/>
</dbReference>
<reference evidence="4" key="1">
    <citation type="journal article" date="2023" name="bioRxiv">
        <title>Improved chromosome-level genome assembly for marigold (Tagetes erecta).</title>
        <authorList>
            <person name="Jiang F."/>
            <person name="Yuan L."/>
            <person name="Wang S."/>
            <person name="Wang H."/>
            <person name="Xu D."/>
            <person name="Wang A."/>
            <person name="Fan W."/>
        </authorList>
    </citation>
    <scope>NUCLEOTIDE SEQUENCE</scope>
    <source>
        <strain evidence="4">WSJ</strain>
        <tissue evidence="4">Leaf</tissue>
    </source>
</reference>
<dbReference type="Pfam" id="PF13962">
    <property type="entry name" value="PGG"/>
    <property type="match status" value="1"/>
</dbReference>
<comment type="caution">
    <text evidence="4">The sequence shown here is derived from an EMBL/GenBank/DDBJ whole genome shotgun (WGS) entry which is preliminary data.</text>
</comment>
<dbReference type="PANTHER" id="PTHR24177:SF475">
    <property type="entry name" value="ANKYRIN REPEAT-CONTAINING DOMAIN, PGG DOMAIN PROTEIN-RELATED"/>
    <property type="match status" value="1"/>
</dbReference>
<dbReference type="AlphaFoldDB" id="A0AAD8K8Y5"/>
<keyword evidence="2" id="KW-1133">Transmembrane helix</keyword>
<keyword evidence="2" id="KW-0812">Transmembrane</keyword>
<keyword evidence="5" id="KW-1185">Reference proteome</keyword>
<dbReference type="EMBL" id="JAUHHV010000007">
    <property type="protein sequence ID" value="KAK1418447.1"/>
    <property type="molecule type" value="Genomic_DNA"/>
</dbReference>
<keyword evidence="1" id="KW-0040">ANK repeat</keyword>
<dbReference type="Pfam" id="PF12796">
    <property type="entry name" value="Ank_2"/>
    <property type="match status" value="1"/>
</dbReference>
<dbReference type="Gene3D" id="1.25.40.20">
    <property type="entry name" value="Ankyrin repeat-containing domain"/>
    <property type="match status" value="1"/>
</dbReference>
<dbReference type="Proteomes" id="UP001229421">
    <property type="component" value="Unassembled WGS sequence"/>
</dbReference>
<protein>
    <recommendedName>
        <fullName evidence="3">PGG domain-containing protein</fullName>
    </recommendedName>
</protein>
<dbReference type="InterPro" id="IPR026961">
    <property type="entry name" value="PGG_dom"/>
</dbReference>
<feature type="transmembrane region" description="Helical" evidence="2">
    <location>
        <begin position="405"/>
        <end position="438"/>
    </location>
</feature>
<feature type="transmembrane region" description="Helical" evidence="2">
    <location>
        <begin position="651"/>
        <end position="669"/>
    </location>
</feature>
<evidence type="ECO:0000313" key="4">
    <source>
        <dbReference type="EMBL" id="KAK1418447.1"/>
    </source>
</evidence>
<gene>
    <name evidence="4" type="ORF">QVD17_27592</name>
</gene>
<feature type="transmembrane region" description="Helical" evidence="2">
    <location>
        <begin position="730"/>
        <end position="755"/>
    </location>
</feature>
<evidence type="ECO:0000259" key="3">
    <source>
        <dbReference type="Pfam" id="PF13962"/>
    </source>
</evidence>
<dbReference type="PANTHER" id="PTHR24177">
    <property type="entry name" value="CASKIN"/>
    <property type="match status" value="1"/>
</dbReference>
<keyword evidence="2" id="KW-0472">Membrane</keyword>
<sequence>MLSSNAQAGASARIQDYEYLYASNTNVSNFVSVKLSSNGNYVLWKAQMLCLLDSIGMCGVVDATFVRSSDCGMHDETIRKYDSLVKGWIFGSVSEDVLVDIYNLDCAKAVWDKLKSIYEPNMRLQEERNTTKEAEAANSLQVIVGKETTETNKNEDTEKKIKQKNYFDELLQMYNNLREAIRHGDMLNINKRLLNDPIRHDGSTMLHIGVGTHHNKMVKEWLQFVSEEQVLKKRDTDGSTALHVAAIVGNKHAAELLVKKNKKLLVIEDSNGKLPLHKAYENMHLHTIVYLLKEMESSLDGSNFLPSGGTAGDILVNAISAKQYSVALELMQKFPTVASQSENVLMAIAKTFPSGLDDWEQLIYPSLPSFLERMRMSAYVFVIQCCMLPHALYDNLFSQTERKSGPLVVGLLILVVLLATVPCVILMVFSLINLVILIVRSPFYVSYFLLWKCAKILAVGPIKQVENKAKEWDEAQEVLKFVCNEIDKLHHTGTHHPYYTRPILEAASHNAYKVVDEILARSPSTIESRDKSGYDIIQLAIINRCEKSYNVIYDIGERKNLYRTIVDSSKNNVLHLVGRLAPSHVLKQRIGAALQLQRELQWREEVRELVFPTYITEKNILEETPDMIFTKEHNELVKEGEKWMKTTAESCSITAALITTIVFAVAITVPGGSSQDKGTPLFKKEVAFFIFAVSVVISFLTSTTALVVFLSILTTRFAENDFLVSLPRKLFIGLFSLLMSTIAMMVAFTSTVFLVFCDKKLWMLVSICGLAFIPIGFFVILQFPLMVDFCMSTYLPIFGEKRATLLKGYNRIDVQSIFGKRS</sequence>
<accession>A0AAD8K8Y5</accession>